<protein>
    <submittedName>
        <fullName evidence="1">Uncharacterized protein</fullName>
    </submittedName>
</protein>
<dbReference type="EMBL" id="FNSQ01000005">
    <property type="protein sequence ID" value="SEB49496.1"/>
    <property type="molecule type" value="Genomic_DNA"/>
</dbReference>
<dbReference type="Proteomes" id="UP000183750">
    <property type="component" value="Unassembled WGS sequence"/>
</dbReference>
<evidence type="ECO:0000313" key="2">
    <source>
        <dbReference type="Proteomes" id="UP000183750"/>
    </source>
</evidence>
<evidence type="ECO:0000313" key="1">
    <source>
        <dbReference type="EMBL" id="SEB49496.1"/>
    </source>
</evidence>
<reference evidence="2" key="1">
    <citation type="submission" date="2016-10" db="EMBL/GenBank/DDBJ databases">
        <authorList>
            <person name="Varghese N."/>
            <person name="Submissions S."/>
        </authorList>
    </citation>
    <scope>NUCLEOTIDE SEQUENCE [LARGE SCALE GENOMIC DNA]</scope>
    <source>
        <strain evidence="2">DSM 16089</strain>
    </source>
</reference>
<dbReference type="AlphaFoldDB" id="A0A1H4JU30"/>
<accession>A0A1H4JU30</accession>
<keyword evidence="2" id="KW-1185">Reference proteome</keyword>
<name>A0A1H4JU30_9MICO</name>
<sequence length="31" mass="3435">MPRPALTCILTRVLTRMVVGIEAVFDRAAHP</sequence>
<proteinExistence type="predicted"/>
<gene>
    <name evidence="1" type="ORF">SAMN04489807_1023</name>
</gene>
<organism evidence="1 2">
    <name type="scientific">Microbacterium hydrocarbonoxydans</name>
    <dbReference type="NCBI Taxonomy" id="273678"/>
    <lineage>
        <taxon>Bacteria</taxon>
        <taxon>Bacillati</taxon>
        <taxon>Actinomycetota</taxon>
        <taxon>Actinomycetes</taxon>
        <taxon>Micrococcales</taxon>
        <taxon>Microbacteriaceae</taxon>
        <taxon>Microbacterium</taxon>
    </lineage>
</organism>